<organism evidence="2">
    <name type="scientific">uncultured bacterium</name>
    <name type="common">gcode 4</name>
    <dbReference type="NCBI Taxonomy" id="1234023"/>
    <lineage>
        <taxon>Bacteria</taxon>
        <taxon>environmental samples</taxon>
    </lineage>
</organism>
<protein>
    <recommendedName>
        <fullName evidence="1">Peptidase S74 domain-containing protein</fullName>
    </recommendedName>
</protein>
<feature type="domain" description="Peptidase S74" evidence="1">
    <location>
        <begin position="291"/>
        <end position="394"/>
    </location>
</feature>
<sequence>MRFWNLANVLTLQKNGHVWIGTLATAPWAMLDLRWHTSTSETQAFLWYIPNRHTGLKISTPSTNSKSRYEFFNWDGAASYSQMLLNENGNVWIGTTSPGSKLDVNGVVSSSEYRLNNASFTRIATMDAWWSYGGWYNFNWSNGVPTHDVVGALSGYGYKNNGTISLFTNSSRAGGTAAQERMTILSSGNVWIGTTNPWAKLDVSWDMLFWSRIHLDPTGQGVPWSTASFWSDSNETMYFFGNGGNTFNVRTDGNMLVDGKVWIGTTSPSYQLQLSTDSAAKPGTSSWTIASDSRLKTNISNFNDGLDIINQINPVWFNYNGKAWLPTDKKYVGIIAQDMQKIAPYTISTYKAKLNPQDTKETELLNFNESALNFVMINAIKEQQRQIQELKDEIANLKK</sequence>
<accession>K2FCG6</accession>
<reference evidence="2" key="1">
    <citation type="journal article" date="2012" name="Science">
        <title>Fermentation, hydrogen, and sulfur metabolism in multiple uncultivated bacterial phyla.</title>
        <authorList>
            <person name="Wrighton K.C."/>
            <person name="Thomas B.C."/>
            <person name="Sharon I."/>
            <person name="Miller C.S."/>
            <person name="Castelle C.J."/>
            <person name="VerBerkmoes N.C."/>
            <person name="Wilkins M.J."/>
            <person name="Hettich R.L."/>
            <person name="Lipton M.S."/>
            <person name="Williams K.H."/>
            <person name="Long P.E."/>
            <person name="Banfield J.F."/>
        </authorList>
    </citation>
    <scope>NUCLEOTIDE SEQUENCE [LARGE SCALE GENOMIC DNA]</scope>
</reference>
<evidence type="ECO:0000259" key="1">
    <source>
        <dbReference type="PROSITE" id="PS51688"/>
    </source>
</evidence>
<proteinExistence type="predicted"/>
<comment type="caution">
    <text evidence="2">The sequence shown here is derived from an EMBL/GenBank/DDBJ whole genome shotgun (WGS) entry which is preliminary data.</text>
</comment>
<dbReference type="EMBL" id="AMFJ01000293">
    <property type="protein sequence ID" value="EKE28751.1"/>
    <property type="molecule type" value="Genomic_DNA"/>
</dbReference>
<dbReference type="Pfam" id="PF13884">
    <property type="entry name" value="Peptidase_S74"/>
    <property type="match status" value="1"/>
</dbReference>
<gene>
    <name evidence="2" type="ORF">ACD_3C00019G0001</name>
</gene>
<dbReference type="AlphaFoldDB" id="K2FCG6"/>
<dbReference type="PROSITE" id="PS51688">
    <property type="entry name" value="ICA"/>
    <property type="match status" value="1"/>
</dbReference>
<dbReference type="InterPro" id="IPR030392">
    <property type="entry name" value="S74_ICA"/>
</dbReference>
<name>K2FCG6_9BACT</name>
<evidence type="ECO:0000313" key="2">
    <source>
        <dbReference type="EMBL" id="EKE28751.1"/>
    </source>
</evidence>